<accession>A0A2X0RCQ3</accession>
<proteinExistence type="predicted"/>
<name>A0A2X0RCQ3_9PROT</name>
<dbReference type="AlphaFoldDB" id="A0A2X0RCQ3"/>
<sequence length="267" mass="28992">MGYHQKNMDSKELIVSVNDLTDVPADMNAGVRSARQQTMLALLGNPRSSYDVDCQAITNATLKKQVVLEDVGPFRVTGLKPAVEDLRRIFNQVKKIHPGLYASLGTAGMLCCRLVRGTQIGAISNHSWGTAIDMKINDQLDRRGDNKVLQGLVDLAPFFNEQGWFWGAGFGTEDGMHFEVGEDRIREFHQAGLLGQGMEAPEPALSIGDRGPEVCRLQERLNFFGAELNPDGIFGPTTHAAVMAFQSGKGLAPDGLVGPKTAEKLGL</sequence>
<dbReference type="InterPro" id="IPR002477">
    <property type="entry name" value="Peptidoglycan-bd-like"/>
</dbReference>
<feature type="domain" description="Peptidoglycan binding-like" evidence="1">
    <location>
        <begin position="210"/>
        <end position="265"/>
    </location>
</feature>
<dbReference type="SUPFAM" id="SSF47090">
    <property type="entry name" value="PGBD-like"/>
    <property type="match status" value="1"/>
</dbReference>
<reference evidence="3" key="1">
    <citation type="submission" date="2018-05" db="EMBL/GenBank/DDBJ databases">
        <authorList>
            <person name="Lanie J.A."/>
            <person name="Ng W.-L."/>
            <person name="Kazmierczak K.M."/>
            <person name="Andrzejewski T.M."/>
            <person name="Davidsen T.M."/>
            <person name="Wayne K.J."/>
            <person name="Tettelin H."/>
            <person name="Glass J.I."/>
            <person name="Rusch D."/>
            <person name="Podicherti R."/>
            <person name="Tsui H.-C.T."/>
            <person name="Winkler M.E."/>
        </authorList>
    </citation>
    <scope>NUCLEOTIDE SEQUENCE</scope>
    <source>
        <strain evidence="3">KNB</strain>
    </source>
</reference>
<dbReference type="GO" id="GO:0008233">
    <property type="term" value="F:peptidase activity"/>
    <property type="evidence" value="ECO:0007669"/>
    <property type="project" value="InterPro"/>
</dbReference>
<evidence type="ECO:0000259" key="1">
    <source>
        <dbReference type="Pfam" id="PF01471"/>
    </source>
</evidence>
<feature type="domain" description="Peptidase M15C" evidence="2">
    <location>
        <begin position="122"/>
        <end position="180"/>
    </location>
</feature>
<evidence type="ECO:0000259" key="2">
    <source>
        <dbReference type="Pfam" id="PF13539"/>
    </source>
</evidence>
<dbReference type="SUPFAM" id="SSF55166">
    <property type="entry name" value="Hedgehog/DD-peptidase"/>
    <property type="match status" value="1"/>
</dbReference>
<dbReference type="Pfam" id="PF01471">
    <property type="entry name" value="PG_binding_1"/>
    <property type="match status" value="1"/>
</dbReference>
<evidence type="ECO:0000313" key="3">
    <source>
        <dbReference type="EMBL" id="SPS05414.1"/>
    </source>
</evidence>
<dbReference type="Pfam" id="PF13539">
    <property type="entry name" value="Peptidase_M15_4"/>
    <property type="match status" value="1"/>
</dbReference>
<dbReference type="EMBL" id="LS423452">
    <property type="protein sequence ID" value="SPS05414.1"/>
    <property type="molecule type" value="Genomic_DNA"/>
</dbReference>
<dbReference type="Gene3D" id="1.10.101.10">
    <property type="entry name" value="PGBD-like superfamily/PGBD"/>
    <property type="match status" value="1"/>
</dbReference>
<dbReference type="Gene3D" id="3.30.1380.10">
    <property type="match status" value="1"/>
</dbReference>
<dbReference type="InterPro" id="IPR009045">
    <property type="entry name" value="Zn_M74/Hedgehog-like"/>
</dbReference>
<dbReference type="InterPro" id="IPR036365">
    <property type="entry name" value="PGBD-like_sf"/>
</dbReference>
<dbReference type="InterPro" id="IPR039561">
    <property type="entry name" value="Peptidase_M15C"/>
</dbReference>
<dbReference type="InterPro" id="IPR036366">
    <property type="entry name" value="PGBDSf"/>
</dbReference>
<organism evidence="3">
    <name type="scientific">Candidatus Nitrotoga fabula</name>
    <dbReference type="NCBI Taxonomy" id="2182327"/>
    <lineage>
        <taxon>Bacteria</taxon>
        <taxon>Pseudomonadati</taxon>
        <taxon>Pseudomonadota</taxon>
        <taxon>Betaproteobacteria</taxon>
        <taxon>Nitrosomonadales</taxon>
        <taxon>Gallionellaceae</taxon>
        <taxon>Candidatus Nitrotoga</taxon>
    </lineage>
</organism>
<gene>
    <name evidence="3" type="ORF">NITFAB_1004</name>
</gene>
<protein>
    <submittedName>
        <fullName evidence="3">Peptidoglycan-binding domain 1 protein</fullName>
    </submittedName>
</protein>